<dbReference type="InterPro" id="IPR053173">
    <property type="entry name" value="SAM-binding_MTase"/>
</dbReference>
<dbReference type="PANTHER" id="PTHR45128:SF2">
    <property type="entry name" value="METHYLTRANSFERASE DOMAIN-CONTAINING PROTEIN"/>
    <property type="match status" value="1"/>
</dbReference>
<sequence length="124" mass="13582">MGIDGDLLKRYTMTTWGYKQGEMVGLMIHLGVRLGLYQALDGAGPVTSGDLAATTGLHERWLREWLRAQGAAELLVTDDGETFKLEREAAMVLAREDTPTYAAGVFSHLRDPRVADGLAEAFQT</sequence>
<feature type="domain" description="S-adenosylmethionine-dependent methyltransferase Rv2258c-like winged HTH" evidence="1">
    <location>
        <begin position="24"/>
        <end position="95"/>
    </location>
</feature>
<dbReference type="InterPro" id="IPR036390">
    <property type="entry name" value="WH_DNA-bd_sf"/>
</dbReference>
<dbReference type="EMBL" id="UINC01116881">
    <property type="protein sequence ID" value="SVC88922.1"/>
    <property type="molecule type" value="Genomic_DNA"/>
</dbReference>
<evidence type="ECO:0000259" key="1">
    <source>
        <dbReference type="Pfam" id="PF21320"/>
    </source>
</evidence>
<gene>
    <name evidence="2" type="ORF">METZ01_LOCUS341776</name>
</gene>
<dbReference type="Pfam" id="PF21320">
    <property type="entry name" value="WHD_Rv2258c"/>
    <property type="match status" value="1"/>
</dbReference>
<proteinExistence type="predicted"/>
<name>A0A382QVN8_9ZZZZ</name>
<dbReference type="InterPro" id="IPR048711">
    <property type="entry name" value="WHD_Rv2258c"/>
</dbReference>
<evidence type="ECO:0000313" key="2">
    <source>
        <dbReference type="EMBL" id="SVC88922.1"/>
    </source>
</evidence>
<organism evidence="2">
    <name type="scientific">marine metagenome</name>
    <dbReference type="NCBI Taxonomy" id="408172"/>
    <lineage>
        <taxon>unclassified sequences</taxon>
        <taxon>metagenomes</taxon>
        <taxon>ecological metagenomes</taxon>
    </lineage>
</organism>
<dbReference type="AlphaFoldDB" id="A0A382QVN8"/>
<accession>A0A382QVN8</accession>
<dbReference type="Gene3D" id="1.10.10.10">
    <property type="entry name" value="Winged helix-like DNA-binding domain superfamily/Winged helix DNA-binding domain"/>
    <property type="match status" value="1"/>
</dbReference>
<dbReference type="PANTHER" id="PTHR45128">
    <property type="entry name" value="METHYLTRANSFERASE TYPE 11"/>
    <property type="match status" value="1"/>
</dbReference>
<reference evidence="2" key="1">
    <citation type="submission" date="2018-05" db="EMBL/GenBank/DDBJ databases">
        <authorList>
            <person name="Lanie J.A."/>
            <person name="Ng W.-L."/>
            <person name="Kazmierczak K.M."/>
            <person name="Andrzejewski T.M."/>
            <person name="Davidsen T.M."/>
            <person name="Wayne K.J."/>
            <person name="Tettelin H."/>
            <person name="Glass J.I."/>
            <person name="Rusch D."/>
            <person name="Podicherti R."/>
            <person name="Tsui H.-C.T."/>
            <person name="Winkler M.E."/>
        </authorList>
    </citation>
    <scope>NUCLEOTIDE SEQUENCE</scope>
</reference>
<dbReference type="SUPFAM" id="SSF46785">
    <property type="entry name" value="Winged helix' DNA-binding domain"/>
    <property type="match status" value="1"/>
</dbReference>
<protein>
    <recommendedName>
        <fullName evidence="1">S-adenosylmethionine-dependent methyltransferase Rv2258c-like winged HTH domain-containing protein</fullName>
    </recommendedName>
</protein>
<dbReference type="InterPro" id="IPR036388">
    <property type="entry name" value="WH-like_DNA-bd_sf"/>
</dbReference>
<feature type="non-terminal residue" evidence="2">
    <location>
        <position position="124"/>
    </location>
</feature>